<evidence type="ECO:0000313" key="1">
    <source>
        <dbReference type="EMBL" id="KAK8881490.1"/>
    </source>
</evidence>
<dbReference type="Proteomes" id="UP001470230">
    <property type="component" value="Unassembled WGS sequence"/>
</dbReference>
<reference evidence="1 2" key="1">
    <citation type="submission" date="2024-04" db="EMBL/GenBank/DDBJ databases">
        <title>Tritrichomonas musculus Genome.</title>
        <authorList>
            <person name="Alves-Ferreira E."/>
            <person name="Grigg M."/>
            <person name="Lorenzi H."/>
            <person name="Galac M."/>
        </authorList>
    </citation>
    <scope>NUCLEOTIDE SEQUENCE [LARGE SCALE GENOMIC DNA]</scope>
    <source>
        <strain evidence="1 2">EAF2021</strain>
    </source>
</reference>
<comment type="caution">
    <text evidence="1">The sequence shown here is derived from an EMBL/GenBank/DDBJ whole genome shotgun (WGS) entry which is preliminary data.</text>
</comment>
<accession>A0ABR2JRF1</accession>
<keyword evidence="2" id="KW-1185">Reference proteome</keyword>
<name>A0ABR2JRF1_9EUKA</name>
<organism evidence="1 2">
    <name type="scientific">Tritrichomonas musculus</name>
    <dbReference type="NCBI Taxonomy" id="1915356"/>
    <lineage>
        <taxon>Eukaryota</taxon>
        <taxon>Metamonada</taxon>
        <taxon>Parabasalia</taxon>
        <taxon>Tritrichomonadida</taxon>
        <taxon>Tritrichomonadidae</taxon>
        <taxon>Tritrichomonas</taxon>
    </lineage>
</organism>
<protein>
    <submittedName>
        <fullName evidence="1">Uncharacterized protein</fullName>
    </submittedName>
</protein>
<sequence length="162" mass="19634">MIVFSDEDRFSFRFENHKWWVKDDDISETPTTKMRKYPFSTLIWTAIGHNYKYKLILIDKSFNEYRYKQLLKNSKIFKELNEKKQKRQYFSLQDGTTCHQTPMVINYLNRMTRVLNGRGVFFVPKIYQKPNMFSKSSDFFDKYQIFGKNTKNTLFPHNFAQG</sequence>
<dbReference type="Gene3D" id="3.30.420.10">
    <property type="entry name" value="Ribonuclease H-like superfamily/Ribonuclease H"/>
    <property type="match status" value="1"/>
</dbReference>
<evidence type="ECO:0000313" key="2">
    <source>
        <dbReference type="Proteomes" id="UP001470230"/>
    </source>
</evidence>
<gene>
    <name evidence="1" type="ORF">M9Y10_004226</name>
</gene>
<dbReference type="InterPro" id="IPR036397">
    <property type="entry name" value="RNaseH_sf"/>
</dbReference>
<dbReference type="EMBL" id="JAPFFF010000010">
    <property type="protein sequence ID" value="KAK8881490.1"/>
    <property type="molecule type" value="Genomic_DNA"/>
</dbReference>
<proteinExistence type="predicted"/>